<dbReference type="PROSITE" id="PS52016">
    <property type="entry name" value="TONB_DEPENDENT_REC_3"/>
    <property type="match status" value="1"/>
</dbReference>
<dbReference type="EMBL" id="FOSQ01000005">
    <property type="protein sequence ID" value="SFK64701.1"/>
    <property type="molecule type" value="Genomic_DNA"/>
</dbReference>
<name>A0A1I4B9K3_9PROT</name>
<feature type="chain" id="PRO_5011578309" evidence="12">
    <location>
        <begin position="35"/>
        <end position="702"/>
    </location>
</feature>
<evidence type="ECO:0000313" key="15">
    <source>
        <dbReference type="EMBL" id="SFK64701.1"/>
    </source>
</evidence>
<keyword evidence="5 10" id="KW-0812">Transmembrane</keyword>
<keyword evidence="3 10" id="KW-0813">Transport</keyword>
<protein>
    <submittedName>
        <fullName evidence="15">Catecholate siderophore receptor</fullName>
    </submittedName>
</protein>
<evidence type="ECO:0000256" key="7">
    <source>
        <dbReference type="ARBA" id="ARBA00023136"/>
    </source>
</evidence>
<dbReference type="Gene3D" id="2.40.170.20">
    <property type="entry name" value="TonB-dependent receptor, beta-barrel domain"/>
    <property type="match status" value="1"/>
</dbReference>
<dbReference type="Pfam" id="PF07715">
    <property type="entry name" value="Plug"/>
    <property type="match status" value="1"/>
</dbReference>
<dbReference type="GO" id="GO:0015891">
    <property type="term" value="P:siderophore transport"/>
    <property type="evidence" value="ECO:0007669"/>
    <property type="project" value="InterPro"/>
</dbReference>
<feature type="signal peptide" evidence="12">
    <location>
        <begin position="1"/>
        <end position="34"/>
    </location>
</feature>
<dbReference type="InterPro" id="IPR000531">
    <property type="entry name" value="Beta-barrel_TonB"/>
</dbReference>
<evidence type="ECO:0000256" key="11">
    <source>
        <dbReference type="RuleBase" id="RU003357"/>
    </source>
</evidence>
<keyword evidence="8 15" id="KW-0675">Receptor</keyword>
<dbReference type="GO" id="GO:0015344">
    <property type="term" value="F:siderophore uptake transmembrane transporter activity"/>
    <property type="evidence" value="ECO:0007669"/>
    <property type="project" value="TreeGrafter"/>
</dbReference>
<dbReference type="Pfam" id="PF00593">
    <property type="entry name" value="TonB_dep_Rec_b-barrel"/>
    <property type="match status" value="1"/>
</dbReference>
<keyword evidence="6 11" id="KW-0798">TonB box</keyword>
<keyword evidence="7 10" id="KW-0472">Membrane</keyword>
<evidence type="ECO:0000256" key="6">
    <source>
        <dbReference type="ARBA" id="ARBA00023077"/>
    </source>
</evidence>
<evidence type="ECO:0000256" key="1">
    <source>
        <dbReference type="ARBA" id="ARBA00004571"/>
    </source>
</evidence>
<dbReference type="NCBIfam" id="TIGR01783">
    <property type="entry name" value="TonB-siderophor"/>
    <property type="match status" value="1"/>
</dbReference>
<evidence type="ECO:0000256" key="5">
    <source>
        <dbReference type="ARBA" id="ARBA00022692"/>
    </source>
</evidence>
<dbReference type="GO" id="GO:0038023">
    <property type="term" value="F:signaling receptor activity"/>
    <property type="evidence" value="ECO:0007669"/>
    <property type="project" value="InterPro"/>
</dbReference>
<comment type="subcellular location">
    <subcellularLocation>
        <location evidence="1 10">Cell outer membrane</location>
        <topology evidence="1 10">Multi-pass membrane protein</topology>
    </subcellularLocation>
</comment>
<dbReference type="Proteomes" id="UP000199473">
    <property type="component" value="Unassembled WGS sequence"/>
</dbReference>
<accession>A0A1I4B9K3</accession>
<feature type="domain" description="TonB-dependent receptor plug" evidence="14">
    <location>
        <begin position="71"/>
        <end position="167"/>
    </location>
</feature>
<comment type="similarity">
    <text evidence="2 10 11">Belongs to the TonB-dependent receptor family.</text>
</comment>
<dbReference type="Gene3D" id="2.170.130.10">
    <property type="entry name" value="TonB-dependent receptor, plug domain"/>
    <property type="match status" value="1"/>
</dbReference>
<keyword evidence="4 10" id="KW-1134">Transmembrane beta strand</keyword>
<dbReference type="OrthoDB" id="9760333at2"/>
<evidence type="ECO:0000313" key="16">
    <source>
        <dbReference type="Proteomes" id="UP000199473"/>
    </source>
</evidence>
<dbReference type="PANTHER" id="PTHR32552:SF83">
    <property type="entry name" value="BLR3904 PROTEIN"/>
    <property type="match status" value="1"/>
</dbReference>
<evidence type="ECO:0000259" key="14">
    <source>
        <dbReference type="Pfam" id="PF07715"/>
    </source>
</evidence>
<evidence type="ECO:0000256" key="3">
    <source>
        <dbReference type="ARBA" id="ARBA00022448"/>
    </source>
</evidence>
<feature type="domain" description="TonB-dependent receptor-like beta-barrel" evidence="13">
    <location>
        <begin position="241"/>
        <end position="672"/>
    </location>
</feature>
<dbReference type="InterPro" id="IPR037066">
    <property type="entry name" value="Plug_dom_sf"/>
</dbReference>
<evidence type="ECO:0000256" key="12">
    <source>
        <dbReference type="SAM" id="SignalP"/>
    </source>
</evidence>
<evidence type="ECO:0000256" key="4">
    <source>
        <dbReference type="ARBA" id="ARBA00022452"/>
    </source>
</evidence>
<gene>
    <name evidence="15" type="ORF">SAMN02745775_10543</name>
</gene>
<dbReference type="SUPFAM" id="SSF56935">
    <property type="entry name" value="Porins"/>
    <property type="match status" value="1"/>
</dbReference>
<dbReference type="STRING" id="1123062.SAMN02745775_10543"/>
<reference evidence="15 16" key="1">
    <citation type="submission" date="2016-10" db="EMBL/GenBank/DDBJ databases">
        <authorList>
            <person name="de Groot N.N."/>
        </authorList>
    </citation>
    <scope>NUCLEOTIDE SEQUENCE [LARGE SCALE GENOMIC DNA]</scope>
    <source>
        <strain evidence="15 16">DSM 19981</strain>
    </source>
</reference>
<evidence type="ECO:0000259" key="13">
    <source>
        <dbReference type="Pfam" id="PF00593"/>
    </source>
</evidence>
<dbReference type="InterPro" id="IPR010105">
    <property type="entry name" value="TonB_sidphr_rcpt"/>
</dbReference>
<keyword evidence="9 10" id="KW-0998">Cell outer membrane</keyword>
<dbReference type="PANTHER" id="PTHR32552">
    <property type="entry name" value="FERRICHROME IRON RECEPTOR-RELATED"/>
    <property type="match status" value="1"/>
</dbReference>
<dbReference type="GO" id="GO:0009279">
    <property type="term" value="C:cell outer membrane"/>
    <property type="evidence" value="ECO:0007669"/>
    <property type="project" value="UniProtKB-SubCell"/>
</dbReference>
<dbReference type="CDD" id="cd01347">
    <property type="entry name" value="ligand_gated_channel"/>
    <property type="match status" value="1"/>
</dbReference>
<evidence type="ECO:0000256" key="10">
    <source>
        <dbReference type="PROSITE-ProRule" id="PRU01360"/>
    </source>
</evidence>
<sequence length="702" mass="75812">MKPAPLVNPGLLKPTLGLAGIGLVTALGAPAATAQEAPAAALPEIGITGQAPSTYRTETAPLSRSPVTAGEMPQTVNVIPRAVMEERAATTVREALRNVTGISLSAGEGGFSGDNLTLRGFSARSDFFIDGIRDTGQYTRDTFFLESVDVLKGPSSVMFGRGSTGGAVDQRSRLPLATSQGEVWISGYSPSGVRATSDVNIRAGDVAARIAAMGSRIDASQRDHVFNERWGVFPSVTWGIGGPTSLTLSWLHQEERNMPDYGVPYRNGRPLRVSTNTFYGLNQTDEENTQTDVFTARLEHRVNEGVLLRNTTRWANYSRDVSATAPRLNAAGTAITRQSQVRSGFDSMMVNQSEASLNLNLLGFRHDILAGVEFGRESSEVTRYNQTGRPLANLLSPDFYDTGNIVTSLASDIKTSADTMAFYFVDRIHLSEMWEVMLGGRWESFEASQTNRGTSQVFGRTDREATWRGALIFKPWEGVRTYVSAGTSFNPSAESLTLAANNANLAPETATTYEFGASWNVVDGVRLQGALFRTEKLNARTSDPANSTLQVLDGQVRVDGVEVSVQGRVMPGWNIMAGYTYMQSEIRSSGNAAEVGKEFANVPPHSASLWSTYDLPGDIQIGGGLSFVDRRYANTTNTTLAPSYTRLDAALAWTPSQSNLQGLRVQLNAINLGDARTYDTVYTGHVVPGVGRTFIASAAVRF</sequence>
<dbReference type="InterPro" id="IPR012910">
    <property type="entry name" value="Plug_dom"/>
</dbReference>
<evidence type="ECO:0000256" key="9">
    <source>
        <dbReference type="ARBA" id="ARBA00023237"/>
    </source>
</evidence>
<dbReference type="InterPro" id="IPR039426">
    <property type="entry name" value="TonB-dep_rcpt-like"/>
</dbReference>
<dbReference type="RefSeq" id="WP_139226064.1">
    <property type="nucleotide sequence ID" value="NZ_FOSQ01000005.1"/>
</dbReference>
<evidence type="ECO:0000256" key="8">
    <source>
        <dbReference type="ARBA" id="ARBA00023170"/>
    </source>
</evidence>
<evidence type="ECO:0000256" key="2">
    <source>
        <dbReference type="ARBA" id="ARBA00009810"/>
    </source>
</evidence>
<proteinExistence type="inferred from homology"/>
<dbReference type="AlphaFoldDB" id="A0A1I4B9K3"/>
<organism evidence="15 16">
    <name type="scientific">Falsiroseomonas stagni DSM 19981</name>
    <dbReference type="NCBI Taxonomy" id="1123062"/>
    <lineage>
        <taxon>Bacteria</taxon>
        <taxon>Pseudomonadati</taxon>
        <taxon>Pseudomonadota</taxon>
        <taxon>Alphaproteobacteria</taxon>
        <taxon>Acetobacterales</taxon>
        <taxon>Roseomonadaceae</taxon>
        <taxon>Falsiroseomonas</taxon>
    </lineage>
</organism>
<keyword evidence="12" id="KW-0732">Signal</keyword>
<keyword evidence="16" id="KW-1185">Reference proteome</keyword>
<dbReference type="InterPro" id="IPR036942">
    <property type="entry name" value="Beta-barrel_TonB_sf"/>
</dbReference>